<keyword evidence="2 8" id="KW-0812">Transmembrane</keyword>
<evidence type="ECO:0000256" key="4">
    <source>
        <dbReference type="ARBA" id="ARBA00022989"/>
    </source>
</evidence>
<dbReference type="InterPro" id="IPR000644">
    <property type="entry name" value="CBS_dom"/>
</dbReference>
<dbReference type="Gene3D" id="3.30.465.10">
    <property type="match status" value="1"/>
</dbReference>
<evidence type="ECO:0000313" key="12">
    <source>
        <dbReference type="EMBL" id="AMK77138.1"/>
    </source>
</evidence>
<dbReference type="EMBL" id="CP014476">
    <property type="protein sequence ID" value="AMK77138.1"/>
    <property type="molecule type" value="Genomic_DNA"/>
</dbReference>
<dbReference type="OrthoDB" id="9797674at2"/>
<keyword evidence="6 8" id="KW-0472">Membrane</keyword>
<evidence type="ECO:0000259" key="11">
    <source>
        <dbReference type="PROSITE" id="PS51846"/>
    </source>
</evidence>
<dbReference type="GO" id="GO:0050660">
    <property type="term" value="F:flavin adenine dinucleotide binding"/>
    <property type="evidence" value="ECO:0007669"/>
    <property type="project" value="InterPro"/>
</dbReference>
<keyword evidence="3" id="KW-0677">Repeat</keyword>
<dbReference type="Proteomes" id="UP000030512">
    <property type="component" value="Chromosome"/>
</dbReference>
<evidence type="ECO:0000256" key="7">
    <source>
        <dbReference type="PROSITE-ProRule" id="PRU00703"/>
    </source>
</evidence>
<dbReference type="Pfam" id="PF01595">
    <property type="entry name" value="CNNM"/>
    <property type="match status" value="1"/>
</dbReference>
<evidence type="ECO:0000256" key="6">
    <source>
        <dbReference type="ARBA" id="ARBA00023136"/>
    </source>
</evidence>
<comment type="subcellular location">
    <subcellularLocation>
        <location evidence="1">Membrane</location>
        <topology evidence="1">Multi-pass membrane protein</topology>
    </subcellularLocation>
</comment>
<evidence type="ECO:0008006" key="14">
    <source>
        <dbReference type="Google" id="ProtNLM"/>
    </source>
</evidence>
<dbReference type="InterPro" id="IPR005170">
    <property type="entry name" value="Transptr-assoc_dom"/>
</dbReference>
<dbReference type="GO" id="GO:0005886">
    <property type="term" value="C:plasma membrane"/>
    <property type="evidence" value="ECO:0007669"/>
    <property type="project" value="TreeGrafter"/>
</dbReference>
<sequence>MDIGLILILILINGVFAMSEMSLVSSGLARLQKLAGEKRAGARTALKLHKDPSRFLSTVQVGITSVGILSGALGEDALTEPLYRQLLNVPLLAPYAQSIALIATVFLITYCSVVVGELVPKRLALLHPERIALIIARPMQTLSQITSPLVWLLSSSSTLILWLFGAHRPPQTTVTNEEIKLLMEIGAESGVFHASESHLVGNVLQLDEQLLGAAMTPRQQIYAIDLSDAEAAVREKIADCPYARAVICRDGLENVVGILQRSDLLKLAMTGAALDIVPILHAPLYVPEAMTLSQLLAFFQEKRADLALVVDEYGDIEGLVTLSDVLKAIVGHLPSRTNLDVDVVQRADGSWLVDGGLSIQRLKSVIGMDGNLPGEADNAYHTVGGFILFYLEKIPQVTDNFEFRHWRFEIVDIDGTRIDKVLVSQKPAEAAI</sequence>
<evidence type="ECO:0000259" key="10">
    <source>
        <dbReference type="PROSITE" id="PS51371"/>
    </source>
</evidence>
<dbReference type="AlphaFoldDB" id="A0A126T4Y9"/>
<feature type="domain" description="CNNM transmembrane" evidence="11">
    <location>
        <begin position="1"/>
        <end position="196"/>
    </location>
</feature>
<keyword evidence="4 8" id="KW-1133">Transmembrane helix</keyword>
<dbReference type="CDD" id="cd04590">
    <property type="entry name" value="CBS_pair_CorC_HlyC_assoc"/>
    <property type="match status" value="1"/>
</dbReference>
<dbReference type="RefSeq" id="WP_062328685.1">
    <property type="nucleotide sequence ID" value="NZ_CP014476.1"/>
</dbReference>
<accession>A0A126T4Y9</accession>
<reference evidence="12 13" key="1">
    <citation type="journal article" date="2015" name="Environ. Microbiol.">
        <title>Methane oxidation coupled to nitrate reduction under hypoxia by the Gammaproteobacterium Methylomonas denitrificans, sp. nov. type strain FJG1.</title>
        <authorList>
            <person name="Kits K.D."/>
            <person name="Klotz M.G."/>
            <person name="Stein L.Y."/>
        </authorList>
    </citation>
    <scope>NUCLEOTIDE SEQUENCE [LARGE SCALE GENOMIC DNA]</scope>
    <source>
        <strain evidence="12 13">FJG1</strain>
    </source>
</reference>
<proteinExistence type="predicted"/>
<dbReference type="InterPro" id="IPR002550">
    <property type="entry name" value="CNNM"/>
</dbReference>
<name>A0A126T4Y9_9GAMM</name>
<feature type="transmembrane region" description="Helical" evidence="9">
    <location>
        <begin position="6"/>
        <end position="29"/>
    </location>
</feature>
<dbReference type="PANTHER" id="PTHR22777">
    <property type="entry name" value="HEMOLYSIN-RELATED"/>
    <property type="match status" value="1"/>
</dbReference>
<dbReference type="SMART" id="SM01091">
    <property type="entry name" value="CorC_HlyC"/>
    <property type="match status" value="1"/>
</dbReference>
<gene>
    <name evidence="12" type="ORF">JT25_011690</name>
</gene>
<dbReference type="Pfam" id="PF00571">
    <property type="entry name" value="CBS"/>
    <property type="match status" value="1"/>
</dbReference>
<dbReference type="PANTHER" id="PTHR22777:SF17">
    <property type="entry name" value="UPF0053 PROTEIN SLL0260"/>
    <property type="match status" value="1"/>
</dbReference>
<dbReference type="Pfam" id="PF03471">
    <property type="entry name" value="CorC_HlyC"/>
    <property type="match status" value="1"/>
</dbReference>
<dbReference type="STRING" id="1538553.JT25_011690"/>
<evidence type="ECO:0000256" key="1">
    <source>
        <dbReference type="ARBA" id="ARBA00004141"/>
    </source>
</evidence>
<dbReference type="InterPro" id="IPR036318">
    <property type="entry name" value="FAD-bd_PCMH-like_sf"/>
</dbReference>
<dbReference type="KEGG" id="mdn:JT25_011690"/>
<dbReference type="PROSITE" id="PS51846">
    <property type="entry name" value="CNNM"/>
    <property type="match status" value="1"/>
</dbReference>
<protein>
    <recommendedName>
        <fullName evidence="14">Hemolysin</fullName>
    </recommendedName>
</protein>
<keyword evidence="5 7" id="KW-0129">CBS domain</keyword>
<feature type="domain" description="CBS" evidence="10">
    <location>
        <begin position="279"/>
        <end position="335"/>
    </location>
</feature>
<keyword evidence="13" id="KW-1185">Reference proteome</keyword>
<evidence type="ECO:0000256" key="2">
    <source>
        <dbReference type="ARBA" id="ARBA00022692"/>
    </source>
</evidence>
<evidence type="ECO:0000256" key="5">
    <source>
        <dbReference type="ARBA" id="ARBA00023122"/>
    </source>
</evidence>
<dbReference type="SUPFAM" id="SSF54631">
    <property type="entry name" value="CBS-domain pair"/>
    <property type="match status" value="1"/>
</dbReference>
<dbReference type="InterPro" id="IPR046342">
    <property type="entry name" value="CBS_dom_sf"/>
</dbReference>
<evidence type="ECO:0000256" key="8">
    <source>
        <dbReference type="PROSITE-ProRule" id="PRU01193"/>
    </source>
</evidence>
<dbReference type="InterPro" id="IPR016169">
    <property type="entry name" value="FAD-bd_PCMH_sub2"/>
</dbReference>
<evidence type="ECO:0000256" key="3">
    <source>
        <dbReference type="ARBA" id="ARBA00022737"/>
    </source>
</evidence>
<evidence type="ECO:0000313" key="13">
    <source>
        <dbReference type="Proteomes" id="UP000030512"/>
    </source>
</evidence>
<dbReference type="InterPro" id="IPR044751">
    <property type="entry name" value="Ion_transp-like_CBS"/>
</dbReference>
<dbReference type="Gene3D" id="3.10.580.10">
    <property type="entry name" value="CBS-domain"/>
    <property type="match status" value="1"/>
</dbReference>
<dbReference type="PROSITE" id="PS51371">
    <property type="entry name" value="CBS"/>
    <property type="match status" value="1"/>
</dbReference>
<organism evidence="12 13">
    <name type="scientific">Methylomonas denitrificans</name>
    <dbReference type="NCBI Taxonomy" id="1538553"/>
    <lineage>
        <taxon>Bacteria</taxon>
        <taxon>Pseudomonadati</taxon>
        <taxon>Pseudomonadota</taxon>
        <taxon>Gammaproteobacteria</taxon>
        <taxon>Methylococcales</taxon>
        <taxon>Methylococcaceae</taxon>
        <taxon>Methylomonas</taxon>
    </lineage>
</organism>
<dbReference type="SUPFAM" id="SSF56176">
    <property type="entry name" value="FAD-binding/transporter-associated domain-like"/>
    <property type="match status" value="1"/>
</dbReference>
<evidence type="ECO:0000256" key="9">
    <source>
        <dbReference type="SAM" id="Phobius"/>
    </source>
</evidence>